<dbReference type="RefSeq" id="NP_001332548.1">
    <property type="nucleotide sequence ID" value="NM_001342832.1"/>
</dbReference>
<dbReference type="TAIR" id="AT5G05675"/>
<accession>A0A1P8BH99</accession>
<dbReference type="AlphaFoldDB" id="A0A1P8BH99"/>
<dbReference type="Araport" id="AT5G05675"/>
<organism evidence="2 3">
    <name type="scientific">Arabidopsis thaliana</name>
    <name type="common">Mouse-ear cress</name>
    <dbReference type="NCBI Taxonomy" id="3702"/>
    <lineage>
        <taxon>Eukaryota</taxon>
        <taxon>Viridiplantae</taxon>
        <taxon>Streptophyta</taxon>
        <taxon>Embryophyta</taxon>
        <taxon>Tracheophyta</taxon>
        <taxon>Spermatophyta</taxon>
        <taxon>Magnoliopsida</taxon>
        <taxon>eudicotyledons</taxon>
        <taxon>Gunneridae</taxon>
        <taxon>Pentapetalae</taxon>
        <taxon>rosids</taxon>
        <taxon>malvids</taxon>
        <taxon>Brassicales</taxon>
        <taxon>Brassicaceae</taxon>
        <taxon>Camelineae</taxon>
        <taxon>Arabidopsis</taxon>
    </lineage>
</organism>
<sequence>MKACWSSWLDVFSNEVFNLDGFSDASATVTLLEQCVKENTSPSIPMVKSFAISAVETALLEALSFSLQKLINQ</sequence>
<name>A0A1P8BH99_ARATH</name>
<dbReference type="InParanoid" id="A0A1P8BH99"/>
<reference evidence="3" key="2">
    <citation type="journal article" date="2017" name="Plant J.">
        <title>Araport11: a complete reannotation of the Arabidopsis thaliana reference genome.</title>
        <authorList>
            <person name="Cheng C.Y."/>
            <person name="Krishnakumar V."/>
            <person name="Chan A.P."/>
            <person name="Thibaud-Nissen F."/>
            <person name="Schobel S."/>
            <person name="Town C.D."/>
        </authorList>
    </citation>
    <scope>GENOME REANNOTATION</scope>
    <source>
        <strain evidence="3">cv. Columbia</strain>
    </source>
</reference>
<evidence type="ECO:0000313" key="1">
    <source>
        <dbReference type="Araport" id="AT5G05675"/>
    </source>
</evidence>
<proteinExistence type="predicted"/>
<evidence type="ECO:0000313" key="2">
    <source>
        <dbReference type="EMBL" id="ANM70983.1"/>
    </source>
</evidence>
<dbReference type="GeneID" id="28720744"/>
<reference evidence="2 3" key="1">
    <citation type="journal article" date="2000" name="Nature">
        <title>Sequence and analysis of chromosome 5 of the plant Arabidopsis thaliana.</title>
        <authorList>
            <consortium name="Kazusa DNA Research Institute"/>
            <consortium name="Cold Spring Harbor and Washington University in St Louis Sequencing Consortium"/>
            <consortium name="European Union Arabidopsis Genome Sequencing Consortium"/>
            <person name="Tabata S."/>
            <person name="Kaneko T."/>
            <person name="Nakamura Y."/>
            <person name="Kotani H."/>
            <person name="Kato T."/>
            <person name="Asamizu E."/>
            <person name="Miyajima N."/>
            <person name="Sasamoto S."/>
            <person name="Kimura T."/>
            <person name="Hosouchi T."/>
            <person name="Kawashima K."/>
            <person name="Kohara M."/>
            <person name="Matsumoto M."/>
            <person name="Matsuno A."/>
            <person name="Muraki A."/>
            <person name="Nakayama S."/>
            <person name="Nakazaki N."/>
            <person name="Naruo K."/>
            <person name="Okumura S."/>
            <person name="Shinpo S."/>
            <person name="Takeuchi C."/>
            <person name="Wada T."/>
            <person name="Watanabe A."/>
            <person name="Yamada M."/>
            <person name="Yasuda M."/>
            <person name="Sato S."/>
            <person name="de la Bastide M."/>
            <person name="Huang E."/>
            <person name="Spiegel L."/>
            <person name="Gnoj L."/>
            <person name="O'Shaughnessy A."/>
            <person name="Preston R."/>
            <person name="Habermann K."/>
            <person name="Murray J."/>
            <person name="Johnson D."/>
            <person name="Rohlfing T."/>
            <person name="Nelson J."/>
            <person name="Stoneking T."/>
            <person name="Pepin K."/>
            <person name="Spieth J."/>
            <person name="Sekhon M."/>
            <person name="Armstrong J."/>
            <person name="Becker M."/>
            <person name="Belter E."/>
            <person name="Cordum H."/>
            <person name="Cordes M."/>
            <person name="Courtney L."/>
            <person name="Courtney W."/>
            <person name="Dante M."/>
            <person name="Du H."/>
            <person name="Edwards J."/>
            <person name="Fryman J."/>
            <person name="Haakensen B."/>
            <person name="Lamar E."/>
            <person name="Latreille P."/>
            <person name="Leonard S."/>
            <person name="Meyer R."/>
            <person name="Mulvaney E."/>
            <person name="Ozersky P."/>
            <person name="Riley A."/>
            <person name="Strowmatt C."/>
            <person name="Wagner-McPherson C."/>
            <person name="Wollam A."/>
            <person name="Yoakum M."/>
            <person name="Bell M."/>
            <person name="Dedhia N."/>
            <person name="Parnell L."/>
            <person name="Shah R."/>
            <person name="Rodriguez M."/>
            <person name="See L.H."/>
            <person name="Vil D."/>
            <person name="Baker J."/>
            <person name="Kirchoff K."/>
            <person name="Toth K."/>
            <person name="King L."/>
            <person name="Bahret A."/>
            <person name="Miller B."/>
            <person name="Marra M."/>
            <person name="Martienssen R."/>
            <person name="McCombie W.R."/>
            <person name="Wilson R.K."/>
            <person name="Murphy G."/>
            <person name="Bancroft I."/>
            <person name="Volckaert G."/>
            <person name="Wambutt R."/>
            <person name="Dusterhoft A."/>
            <person name="Stiekema W."/>
            <person name="Pohl T."/>
            <person name="Entian K.D."/>
            <person name="Terryn N."/>
            <person name="Hartley N."/>
            <person name="Bent E."/>
            <person name="Johnson S."/>
            <person name="Langham S.A."/>
            <person name="McCullagh B."/>
            <person name="Robben J."/>
            <person name="Grymonprez B."/>
            <person name="Zimmermann W."/>
            <person name="Ramsperger U."/>
            <person name="Wedler H."/>
            <person name="Balke K."/>
            <person name="Wedler E."/>
            <person name="Peters S."/>
            <person name="van Staveren M."/>
            <person name="Dirkse W."/>
            <person name="Mooijman P."/>
            <person name="Lankhorst R.K."/>
            <person name="Weitzenegger T."/>
            <person name="Bothe G."/>
            <person name="Rose M."/>
            <person name="Hauf J."/>
            <person name="Berneiser S."/>
            <person name="Hempel S."/>
            <person name="Feldpausch M."/>
            <person name="Lamberth S."/>
            <person name="Villarroel R."/>
            <person name="Gielen J."/>
            <person name="Ardiles W."/>
            <person name="Bents O."/>
            <person name="Lemcke K."/>
            <person name="Kolesov G."/>
            <person name="Mayer K."/>
            <person name="Rudd S."/>
            <person name="Schoof H."/>
            <person name="Schueller C."/>
            <person name="Zaccaria P."/>
            <person name="Mewes H.W."/>
            <person name="Bevan M."/>
            <person name="Fransz P."/>
        </authorList>
    </citation>
    <scope>NUCLEOTIDE SEQUENCE [LARGE SCALE GENOMIC DNA]</scope>
    <source>
        <strain evidence="3">cv. Columbia</strain>
    </source>
</reference>
<dbReference type="Proteomes" id="UP000006548">
    <property type="component" value="Chromosome 5"/>
</dbReference>
<dbReference type="KEGG" id="ath:AT5G05675"/>
<dbReference type="EMBL" id="CP002688">
    <property type="protein sequence ID" value="ANM70983.1"/>
    <property type="molecule type" value="Genomic_DNA"/>
</dbReference>
<evidence type="ECO:0000313" key="3">
    <source>
        <dbReference type="Proteomes" id="UP000006548"/>
    </source>
</evidence>
<gene>
    <name evidence="1 2" type="ordered locus">At5g05675</name>
</gene>
<dbReference type="SMR" id="A0A1P8BH99"/>
<keyword evidence="3" id="KW-1185">Reference proteome</keyword>
<protein>
    <submittedName>
        <fullName evidence="2">Uncharacterized protein</fullName>
    </submittedName>
</protein>